<sequence length="813" mass="90708">MLGGLFAINELTSNLSQRTEPDNISCESLNHFELGLSIVMKFAVDEINRNQVVLPGIKLGYEIYDTCRQSAVIVRPTVSFLTEKHSEELSVECNYTDYETSISAVIGPYSSEMVSVIGKLLGFFLMPQISYGATSDKFSDNHLYPSFFRTVPSDKWQVEVIGHLLKEFGWNWVAVVGSEEEYGQRGVQQFSKVAEDMSICVAYQGLIPVYADPEPVVRTILNYINATNARVVVVFSLPEPTQIFFREVIRRNMTAVWIASTSWSLHYRLTSLPGMESVGSVIGFTDKTQNLDQLLPYVQELFSRISEERQRTEQRPPQAAALRNPCPQCRFLSPANISVVMDTAVQRSAFGVYAAVFIVAEALHKLLDCNSTACVWEPDTKIYPWELLKVLRNTSTNINGTLLEFDENGNPNIGYNVIQWLWTDAGVDFTPVGVFDEQLSINTALFRWHTKDQTVPQSKCSADCEDGQVRRVKGFHSCCYDCIDCLPGTYQKEKDDIQCTVCPEGQWSLVRSTGCTQPVLDYLSWDAPSAVGMVVAGGLLLLCQGAVGVVFWKHRHTPLVAASGGAQGFAALLSLMGACLSLVLFLGRPTDLGCRLQLPLTCMFQTLALCIIQSVSLQILYLTEFPEKAASHLHIMRGPKSAIFLLGCCAVQAGLSGWFMTEAPWLSDYVANMKIDFVRTYLSCPVSPLVGFALMQGFNCLLALVSFMSTFMAVKPLHQYNLARDITFSSLIYCVIWVTFIPIYIGLSQTRRTVVHVSFNLVSNLGLVVAYFVPKCYFLLRKPELNTTEYFCTFLKGVPPRPAEEEPQPQAEK</sequence>
<organism evidence="15 16">
    <name type="scientific">Cynoglossus semilaevis</name>
    <name type="common">Tongue sole</name>
    <dbReference type="NCBI Taxonomy" id="244447"/>
    <lineage>
        <taxon>Eukaryota</taxon>
        <taxon>Metazoa</taxon>
        <taxon>Chordata</taxon>
        <taxon>Craniata</taxon>
        <taxon>Vertebrata</taxon>
        <taxon>Euteleostomi</taxon>
        <taxon>Actinopterygii</taxon>
        <taxon>Neopterygii</taxon>
        <taxon>Teleostei</taxon>
        <taxon>Neoteleostei</taxon>
        <taxon>Acanthomorphata</taxon>
        <taxon>Carangaria</taxon>
        <taxon>Pleuronectiformes</taxon>
        <taxon>Pleuronectoidei</taxon>
        <taxon>Cynoglossidae</taxon>
        <taxon>Cynoglossinae</taxon>
        <taxon>Cynoglossus</taxon>
    </lineage>
</organism>
<evidence type="ECO:0000256" key="1">
    <source>
        <dbReference type="ARBA" id="ARBA00004651"/>
    </source>
</evidence>
<dbReference type="GO" id="GO:0050917">
    <property type="term" value="P:sensory perception of umami taste"/>
    <property type="evidence" value="ECO:0007669"/>
    <property type="project" value="TreeGrafter"/>
</dbReference>
<dbReference type="InterPro" id="IPR038550">
    <property type="entry name" value="GPCR_3_9-Cys_sf"/>
</dbReference>
<dbReference type="InterPro" id="IPR011500">
    <property type="entry name" value="GPCR_3_9-Cys_dom"/>
</dbReference>
<dbReference type="InterPro" id="IPR000068">
    <property type="entry name" value="GPCR_3_Ca_sens_rcpt-rel"/>
</dbReference>
<protein>
    <recommendedName>
        <fullName evidence="12">Taste receptor type 1 member 3</fullName>
    </recommendedName>
</protein>
<dbReference type="PANTHER" id="PTHR24061:SF435">
    <property type="entry name" value="TASTE RECEPTOR TYPE 1 MEMBER 3"/>
    <property type="match status" value="1"/>
</dbReference>
<keyword evidence="7 13" id="KW-0472">Membrane</keyword>
<comment type="similarity">
    <text evidence="11">Belongs to the G-protein coupled receptor 3 family. TAS1R subfamily.</text>
</comment>
<feature type="transmembrane region" description="Helical" evidence="13">
    <location>
        <begin position="598"/>
        <end position="621"/>
    </location>
</feature>
<dbReference type="PROSITE" id="PS50259">
    <property type="entry name" value="G_PROTEIN_RECEP_F3_4"/>
    <property type="match status" value="1"/>
</dbReference>
<keyword evidence="3 13" id="KW-0812">Transmembrane</keyword>
<evidence type="ECO:0000256" key="9">
    <source>
        <dbReference type="ARBA" id="ARBA00023180"/>
    </source>
</evidence>
<dbReference type="Ensembl" id="ENSCSET00000034203.1">
    <property type="protein sequence ID" value="ENSCSEP00000033768.1"/>
    <property type="gene ID" value="ENSCSEG00000021664.1"/>
</dbReference>
<reference evidence="15 16" key="1">
    <citation type="journal article" date="2014" name="Nat. Genet.">
        <title>Whole-genome sequence of a flatfish provides insights into ZW sex chromosome evolution and adaptation to a benthic lifestyle.</title>
        <authorList>
            <person name="Chen S."/>
            <person name="Zhang G."/>
            <person name="Shao C."/>
            <person name="Huang Q."/>
            <person name="Liu G."/>
            <person name="Zhang P."/>
            <person name="Song W."/>
            <person name="An N."/>
            <person name="Chalopin D."/>
            <person name="Volff J.N."/>
            <person name="Hong Y."/>
            <person name="Li Q."/>
            <person name="Sha Z."/>
            <person name="Zhou H."/>
            <person name="Xie M."/>
            <person name="Yu Q."/>
            <person name="Liu Y."/>
            <person name="Xiang H."/>
            <person name="Wang N."/>
            <person name="Wu K."/>
            <person name="Yang C."/>
            <person name="Zhou Q."/>
            <person name="Liao X."/>
            <person name="Yang L."/>
            <person name="Hu Q."/>
            <person name="Zhang J."/>
            <person name="Meng L."/>
            <person name="Jin L."/>
            <person name="Tian Y."/>
            <person name="Lian J."/>
            <person name="Yang J."/>
            <person name="Miao G."/>
            <person name="Liu S."/>
            <person name="Liang Z."/>
            <person name="Yan F."/>
            <person name="Li Y."/>
            <person name="Sun B."/>
            <person name="Zhang H."/>
            <person name="Zhang J."/>
            <person name="Zhu Y."/>
            <person name="Du M."/>
            <person name="Zhao Y."/>
            <person name="Schartl M."/>
            <person name="Tang Q."/>
            <person name="Wang J."/>
        </authorList>
    </citation>
    <scope>NUCLEOTIDE SEQUENCE</scope>
</reference>
<dbReference type="Gene3D" id="3.40.50.2300">
    <property type="match status" value="2"/>
</dbReference>
<dbReference type="Proteomes" id="UP000265120">
    <property type="component" value="Chromosome 11"/>
</dbReference>
<feature type="domain" description="G-protein coupled receptors family 3 profile" evidence="14">
    <location>
        <begin position="547"/>
        <end position="787"/>
    </location>
</feature>
<evidence type="ECO:0000256" key="6">
    <source>
        <dbReference type="ARBA" id="ARBA00023040"/>
    </source>
</evidence>
<evidence type="ECO:0000256" key="8">
    <source>
        <dbReference type="ARBA" id="ARBA00023170"/>
    </source>
</evidence>
<evidence type="ECO:0000256" key="12">
    <source>
        <dbReference type="ARBA" id="ARBA00040705"/>
    </source>
</evidence>
<dbReference type="OMA" id="FHLCCYD"/>
<evidence type="ECO:0000256" key="10">
    <source>
        <dbReference type="ARBA" id="ARBA00023224"/>
    </source>
</evidence>
<keyword evidence="9" id="KW-0325">Glycoprotein</keyword>
<dbReference type="Gene3D" id="2.10.50.30">
    <property type="entry name" value="GPCR, family 3, nine cysteines domain"/>
    <property type="match status" value="1"/>
</dbReference>
<comment type="subcellular location">
    <subcellularLocation>
        <location evidence="1">Cell membrane</location>
        <topology evidence="1">Multi-pass membrane protein</topology>
    </subcellularLocation>
</comment>
<keyword evidence="8" id="KW-0675">Receptor</keyword>
<accession>A0A3P8X2A2</accession>
<feature type="transmembrane region" description="Helical" evidence="13">
    <location>
        <begin position="642"/>
        <end position="660"/>
    </location>
</feature>
<dbReference type="PRINTS" id="PR00248">
    <property type="entry name" value="GPCRMGR"/>
</dbReference>
<dbReference type="FunFam" id="3.40.50.2300:FF:000016">
    <property type="entry name" value="Taste 1 receptor member 2"/>
    <property type="match status" value="1"/>
</dbReference>
<keyword evidence="6" id="KW-0297">G-protein coupled receptor</keyword>
<dbReference type="SUPFAM" id="SSF53822">
    <property type="entry name" value="Periplasmic binding protein-like I"/>
    <property type="match status" value="1"/>
</dbReference>
<feature type="transmembrane region" description="Helical" evidence="13">
    <location>
        <begin position="726"/>
        <end position="747"/>
    </location>
</feature>
<reference evidence="15" key="3">
    <citation type="submission" date="2025-09" db="UniProtKB">
        <authorList>
            <consortium name="Ensembl"/>
        </authorList>
    </citation>
    <scope>IDENTIFICATION</scope>
</reference>
<dbReference type="InterPro" id="IPR001828">
    <property type="entry name" value="ANF_lig-bd_rcpt"/>
</dbReference>
<keyword evidence="10" id="KW-0807">Transducer</keyword>
<dbReference type="InParanoid" id="A0A3P8X2A2"/>
<dbReference type="Pfam" id="PF07562">
    <property type="entry name" value="NCD3G"/>
    <property type="match status" value="1"/>
</dbReference>
<dbReference type="CDD" id="cd15290">
    <property type="entry name" value="7tmC_TAS1R3"/>
    <property type="match status" value="1"/>
</dbReference>
<feature type="transmembrane region" description="Helical" evidence="13">
    <location>
        <begin position="689"/>
        <end position="714"/>
    </location>
</feature>
<evidence type="ECO:0000256" key="11">
    <source>
        <dbReference type="ARBA" id="ARBA00038492"/>
    </source>
</evidence>
<keyword evidence="16" id="KW-1185">Reference proteome</keyword>
<reference evidence="15" key="2">
    <citation type="submission" date="2025-08" db="UniProtKB">
        <authorList>
            <consortium name="Ensembl"/>
        </authorList>
    </citation>
    <scope>IDENTIFICATION</scope>
</reference>
<feature type="transmembrane region" description="Helical" evidence="13">
    <location>
        <begin position="753"/>
        <end position="773"/>
    </location>
</feature>
<evidence type="ECO:0000313" key="15">
    <source>
        <dbReference type="Ensembl" id="ENSCSEP00000033768.1"/>
    </source>
</evidence>
<dbReference type="AlphaFoldDB" id="A0A3P8X2A2"/>
<dbReference type="GO" id="GO:0004930">
    <property type="term" value="F:G protein-coupled receptor activity"/>
    <property type="evidence" value="ECO:0007669"/>
    <property type="project" value="UniProtKB-KW"/>
</dbReference>
<name>A0A3P8X2A2_CYNSE</name>
<dbReference type="GeneTree" id="ENSGT00940000160679"/>
<dbReference type="InterPro" id="IPR017978">
    <property type="entry name" value="GPCR_3_C"/>
</dbReference>
<feature type="transmembrane region" description="Helical" evidence="13">
    <location>
        <begin position="559"/>
        <end position="586"/>
    </location>
</feature>
<evidence type="ECO:0000313" key="16">
    <source>
        <dbReference type="Proteomes" id="UP000265120"/>
    </source>
</evidence>
<evidence type="ECO:0000259" key="14">
    <source>
        <dbReference type="PROSITE" id="PS50259"/>
    </source>
</evidence>
<dbReference type="FunFam" id="2.10.50.30:FF:000004">
    <property type="entry name" value="Taste receptor type 1 member 3-like protein"/>
    <property type="match status" value="1"/>
</dbReference>
<feature type="transmembrane region" description="Helical" evidence="13">
    <location>
        <begin position="530"/>
        <end position="552"/>
    </location>
</feature>
<dbReference type="Pfam" id="PF00003">
    <property type="entry name" value="7tm_3"/>
    <property type="match status" value="1"/>
</dbReference>
<evidence type="ECO:0000256" key="3">
    <source>
        <dbReference type="ARBA" id="ARBA00022692"/>
    </source>
</evidence>
<dbReference type="InterPro" id="IPR000337">
    <property type="entry name" value="GPCR_3"/>
</dbReference>
<keyword evidence="2" id="KW-1003">Cell membrane</keyword>
<evidence type="ECO:0000256" key="7">
    <source>
        <dbReference type="ARBA" id="ARBA00023136"/>
    </source>
</evidence>
<dbReference type="InterPro" id="IPR028082">
    <property type="entry name" value="Peripla_BP_I"/>
</dbReference>
<keyword evidence="5 13" id="KW-1133">Transmembrane helix</keyword>
<evidence type="ECO:0000256" key="4">
    <source>
        <dbReference type="ARBA" id="ARBA00022729"/>
    </source>
</evidence>
<proteinExistence type="inferred from homology"/>
<dbReference type="GO" id="GO:0005886">
    <property type="term" value="C:plasma membrane"/>
    <property type="evidence" value="ECO:0007669"/>
    <property type="project" value="UniProtKB-SubCell"/>
</dbReference>
<keyword evidence="4" id="KW-0732">Signal</keyword>
<evidence type="ECO:0000256" key="13">
    <source>
        <dbReference type="SAM" id="Phobius"/>
    </source>
</evidence>
<dbReference type="PRINTS" id="PR00592">
    <property type="entry name" value="CASENSINGR"/>
</dbReference>
<dbReference type="PANTHER" id="PTHR24061">
    <property type="entry name" value="CALCIUM-SENSING RECEPTOR-RELATED"/>
    <property type="match status" value="1"/>
</dbReference>
<dbReference type="Pfam" id="PF01094">
    <property type="entry name" value="ANF_receptor"/>
    <property type="match status" value="1"/>
</dbReference>
<dbReference type="STRING" id="244447.ENSCSEP00000033768"/>
<evidence type="ECO:0000256" key="5">
    <source>
        <dbReference type="ARBA" id="ARBA00022989"/>
    </source>
</evidence>
<dbReference type="GO" id="GO:0050916">
    <property type="term" value="P:sensory perception of sweet taste"/>
    <property type="evidence" value="ECO:0007669"/>
    <property type="project" value="TreeGrafter"/>
</dbReference>
<evidence type="ECO:0000256" key="2">
    <source>
        <dbReference type="ARBA" id="ARBA00022475"/>
    </source>
</evidence>